<keyword evidence="1" id="KW-0812">Transmembrane</keyword>
<keyword evidence="1" id="KW-0472">Membrane</keyword>
<accession>A0A147BK30</accession>
<feature type="transmembrane region" description="Helical" evidence="1">
    <location>
        <begin position="58"/>
        <end position="79"/>
    </location>
</feature>
<evidence type="ECO:0000313" key="3">
    <source>
        <dbReference type="EMBL" id="JAR91149.1"/>
    </source>
</evidence>
<evidence type="ECO:0000256" key="2">
    <source>
        <dbReference type="SAM" id="SignalP"/>
    </source>
</evidence>
<proteinExistence type="predicted"/>
<feature type="chain" id="PRO_5007542525" description="Secreted protein" evidence="2">
    <location>
        <begin position="26"/>
        <end position="81"/>
    </location>
</feature>
<name>A0A147BK30_IXORI</name>
<dbReference type="EMBL" id="GEGO01004255">
    <property type="protein sequence ID" value="JAR91149.1"/>
    <property type="molecule type" value="Transcribed_RNA"/>
</dbReference>
<dbReference type="AlphaFoldDB" id="A0A147BK30"/>
<keyword evidence="1" id="KW-1133">Transmembrane helix</keyword>
<sequence length="81" mass="8744">MTCSCSTLCLLSCQGLVCYLQLCMACQCCMKVSGYVYCRSSHVLLFALLKLKSLRASVSGGEVTVCCVVCLFLILSFCFSG</sequence>
<protein>
    <recommendedName>
        <fullName evidence="4">Secreted protein</fullName>
    </recommendedName>
</protein>
<organism evidence="3">
    <name type="scientific">Ixodes ricinus</name>
    <name type="common">Common tick</name>
    <name type="synonym">Acarus ricinus</name>
    <dbReference type="NCBI Taxonomy" id="34613"/>
    <lineage>
        <taxon>Eukaryota</taxon>
        <taxon>Metazoa</taxon>
        <taxon>Ecdysozoa</taxon>
        <taxon>Arthropoda</taxon>
        <taxon>Chelicerata</taxon>
        <taxon>Arachnida</taxon>
        <taxon>Acari</taxon>
        <taxon>Parasitiformes</taxon>
        <taxon>Ixodida</taxon>
        <taxon>Ixodoidea</taxon>
        <taxon>Ixodidae</taxon>
        <taxon>Ixodinae</taxon>
        <taxon>Ixodes</taxon>
    </lineage>
</organism>
<keyword evidence="2" id="KW-0732">Signal</keyword>
<reference evidence="3" key="1">
    <citation type="journal article" date="2018" name="PLoS Negl. Trop. Dis.">
        <title>Sialome diversity of ticks revealed by RNAseq of single tick salivary glands.</title>
        <authorList>
            <person name="Perner J."/>
            <person name="Kropackova S."/>
            <person name="Kopacek P."/>
            <person name="Ribeiro J.M."/>
        </authorList>
    </citation>
    <scope>NUCLEOTIDE SEQUENCE</scope>
    <source>
        <strain evidence="3">Siblings of single egg batch collected in Ceske Budejovice</strain>
        <tissue evidence="3">Salivary glands</tissue>
    </source>
</reference>
<evidence type="ECO:0008006" key="4">
    <source>
        <dbReference type="Google" id="ProtNLM"/>
    </source>
</evidence>
<evidence type="ECO:0000256" key="1">
    <source>
        <dbReference type="SAM" id="Phobius"/>
    </source>
</evidence>
<feature type="signal peptide" evidence="2">
    <location>
        <begin position="1"/>
        <end position="25"/>
    </location>
</feature>